<organism evidence="2 3">
    <name type="scientific">Oryza meyeriana var. granulata</name>
    <dbReference type="NCBI Taxonomy" id="110450"/>
    <lineage>
        <taxon>Eukaryota</taxon>
        <taxon>Viridiplantae</taxon>
        <taxon>Streptophyta</taxon>
        <taxon>Embryophyta</taxon>
        <taxon>Tracheophyta</taxon>
        <taxon>Spermatophyta</taxon>
        <taxon>Magnoliopsida</taxon>
        <taxon>Liliopsida</taxon>
        <taxon>Poales</taxon>
        <taxon>Poaceae</taxon>
        <taxon>BOP clade</taxon>
        <taxon>Oryzoideae</taxon>
        <taxon>Oryzeae</taxon>
        <taxon>Oryzinae</taxon>
        <taxon>Oryza</taxon>
        <taxon>Oryza meyeriana</taxon>
    </lineage>
</organism>
<keyword evidence="3" id="KW-1185">Reference proteome</keyword>
<reference evidence="2 3" key="1">
    <citation type="submission" date="2019-11" db="EMBL/GenBank/DDBJ databases">
        <title>Whole genome sequence of Oryza granulata.</title>
        <authorList>
            <person name="Li W."/>
        </authorList>
    </citation>
    <scope>NUCLEOTIDE SEQUENCE [LARGE SCALE GENOMIC DNA]</scope>
    <source>
        <strain evidence="3">cv. Menghai</strain>
        <tissue evidence="2">Leaf</tissue>
    </source>
</reference>
<sequence length="227" mass="24692">MAGASLAIGFANITGYSVLSGLAMGMEPVRGVRPALGAKNSPLVVVTCRSPACAELAIHLPINYLLVSVLELRYRRRRPRLRLGESQPCHLPPRSPSSTSPACTVTPEASWRLASSAFAVVVRDVWARMFMTDVDILASRSRPASVLLILGLCELGNCPPRPPAAACSAASRGQRRTAHTATSARSFYLRRRRARRRRARVLGRHGLPRGSAMQSVSENRPNRSEIM</sequence>
<dbReference type="Proteomes" id="UP000479710">
    <property type="component" value="Unassembled WGS sequence"/>
</dbReference>
<dbReference type="EMBL" id="SPHZ02000009">
    <property type="protein sequence ID" value="KAF0900675.1"/>
    <property type="molecule type" value="Genomic_DNA"/>
</dbReference>
<accession>A0A6G1CJ49</accession>
<evidence type="ECO:0000313" key="3">
    <source>
        <dbReference type="Proteomes" id="UP000479710"/>
    </source>
</evidence>
<name>A0A6G1CJ49_9ORYZ</name>
<evidence type="ECO:0000313" key="2">
    <source>
        <dbReference type="EMBL" id="KAF0900675.1"/>
    </source>
</evidence>
<dbReference type="AlphaFoldDB" id="A0A6G1CJ49"/>
<evidence type="ECO:0000256" key="1">
    <source>
        <dbReference type="SAM" id="MobiDB-lite"/>
    </source>
</evidence>
<proteinExistence type="predicted"/>
<comment type="caution">
    <text evidence="2">The sequence shown here is derived from an EMBL/GenBank/DDBJ whole genome shotgun (WGS) entry which is preliminary data.</text>
</comment>
<gene>
    <name evidence="2" type="ORF">E2562_034381</name>
</gene>
<protein>
    <submittedName>
        <fullName evidence="2">Uncharacterized protein</fullName>
    </submittedName>
</protein>
<feature type="region of interest" description="Disordered" evidence="1">
    <location>
        <begin position="199"/>
        <end position="227"/>
    </location>
</feature>
<dbReference type="OrthoDB" id="2126698at2759"/>